<dbReference type="GO" id="GO:0045152">
    <property type="term" value="F:antisigma factor binding"/>
    <property type="evidence" value="ECO:0007669"/>
    <property type="project" value="InterPro"/>
</dbReference>
<dbReference type="NCBIfam" id="TIGR00377">
    <property type="entry name" value="ant_ant_sig"/>
    <property type="match status" value="1"/>
</dbReference>
<gene>
    <name evidence="8" type="primary">spoIIAA</name>
    <name evidence="8" type="ORF">FLK61_30390</name>
</gene>
<dbReference type="Gene3D" id="3.30.750.24">
    <property type="entry name" value="STAS domain"/>
    <property type="match status" value="1"/>
</dbReference>
<protein>
    <recommendedName>
        <fullName evidence="3 6">Anti-sigma F factor antagonist</fullName>
    </recommendedName>
    <alternativeName>
        <fullName evidence="6">Stage II sporulation protein</fullName>
    </alternativeName>
</protein>
<dbReference type="PROSITE" id="PS50801">
    <property type="entry name" value="STAS"/>
    <property type="match status" value="1"/>
</dbReference>
<name>A0A859FCR7_9BACI</name>
<evidence type="ECO:0000259" key="7">
    <source>
        <dbReference type="PROSITE" id="PS50801"/>
    </source>
</evidence>
<reference evidence="9" key="1">
    <citation type="submission" date="2019-07" db="EMBL/GenBank/DDBJ databases">
        <title>Bacillus alkalisoli sp. nov. isolated from saline soil.</title>
        <authorList>
            <person name="Sun J.-Q."/>
            <person name="Xu L."/>
        </authorList>
    </citation>
    <scope>NUCLEOTIDE SEQUENCE [LARGE SCALE GENOMIC DNA]</scope>
    <source>
        <strain evidence="9">M4U3P1</strain>
    </source>
</reference>
<evidence type="ECO:0000313" key="9">
    <source>
        <dbReference type="Proteomes" id="UP000318138"/>
    </source>
</evidence>
<accession>A0A859FCR7</accession>
<evidence type="ECO:0000256" key="3">
    <source>
        <dbReference type="ARBA" id="ARBA00020784"/>
    </source>
</evidence>
<dbReference type="InterPro" id="IPR014237">
    <property type="entry name" value="Anti-sigma_F_ant"/>
</dbReference>
<evidence type="ECO:0000256" key="2">
    <source>
        <dbReference type="ARBA" id="ARBA00009013"/>
    </source>
</evidence>
<evidence type="ECO:0000256" key="6">
    <source>
        <dbReference type="RuleBase" id="RU003749"/>
    </source>
</evidence>
<sequence length="117" mass="12926">MSLYIDVEKKEAVLCVRLVGEVDHHSAKRLQQQVDLAIETSNIHHVLLNVEKVTFMDSSGLGVVLGRYKLLAKRGGKLAVCCVSPQVQRLFELSGLFKIIAVHSNEREALMELGVAS</sequence>
<feature type="domain" description="STAS" evidence="7">
    <location>
        <begin position="3"/>
        <end position="113"/>
    </location>
</feature>
<keyword evidence="4" id="KW-0597">Phosphoprotein</keyword>
<dbReference type="InterPro" id="IPR036513">
    <property type="entry name" value="STAS_dom_sf"/>
</dbReference>
<evidence type="ECO:0000256" key="1">
    <source>
        <dbReference type="ARBA" id="ARBA00001976"/>
    </source>
</evidence>
<dbReference type="GO" id="GO:0043856">
    <property type="term" value="F:anti-sigma factor antagonist activity"/>
    <property type="evidence" value="ECO:0007669"/>
    <property type="project" value="InterPro"/>
</dbReference>
<dbReference type="AlphaFoldDB" id="A0A859FCR7"/>
<keyword evidence="9" id="KW-1185">Reference proteome</keyword>
<dbReference type="PANTHER" id="PTHR33495">
    <property type="entry name" value="ANTI-SIGMA FACTOR ANTAGONIST TM_1081-RELATED-RELATED"/>
    <property type="match status" value="1"/>
</dbReference>
<comment type="similarity">
    <text evidence="2 6">Belongs to the anti-sigma-factor antagonist family.</text>
</comment>
<dbReference type="NCBIfam" id="TIGR02886">
    <property type="entry name" value="spore_II_AA"/>
    <property type="match status" value="1"/>
</dbReference>
<evidence type="ECO:0000313" key="8">
    <source>
        <dbReference type="EMBL" id="QKS71029.1"/>
    </source>
</evidence>
<dbReference type="EMBL" id="CP041372">
    <property type="protein sequence ID" value="QKS71029.1"/>
    <property type="molecule type" value="Genomic_DNA"/>
</dbReference>
<dbReference type="CDD" id="cd07043">
    <property type="entry name" value="STAS_anti-anti-sigma_factors"/>
    <property type="match status" value="1"/>
</dbReference>
<comment type="function">
    <text evidence="1">In the phosphorylated form it could act as an anti-anti-sigma factor that counteracts SpoIIAB and thus releases sigma f from inhibition.</text>
</comment>
<dbReference type="KEGG" id="psua:FLK61_30390"/>
<dbReference type="InterPro" id="IPR003658">
    <property type="entry name" value="Anti-sigma_ant"/>
</dbReference>
<proteinExistence type="inferred from homology"/>
<dbReference type="GO" id="GO:0030435">
    <property type="term" value="P:sporulation resulting in formation of a cellular spore"/>
    <property type="evidence" value="ECO:0007669"/>
    <property type="project" value="UniProtKB-KW"/>
</dbReference>
<dbReference type="RefSeq" id="WP_176009065.1">
    <property type="nucleotide sequence ID" value="NZ_CP041372.2"/>
</dbReference>
<organism evidence="8 9">
    <name type="scientific">Paenalkalicoccus suaedae</name>
    <dbReference type="NCBI Taxonomy" id="2592382"/>
    <lineage>
        <taxon>Bacteria</taxon>
        <taxon>Bacillati</taxon>
        <taxon>Bacillota</taxon>
        <taxon>Bacilli</taxon>
        <taxon>Bacillales</taxon>
        <taxon>Bacillaceae</taxon>
        <taxon>Paenalkalicoccus</taxon>
    </lineage>
</organism>
<dbReference type="InterPro" id="IPR002645">
    <property type="entry name" value="STAS_dom"/>
</dbReference>
<evidence type="ECO:0000256" key="4">
    <source>
        <dbReference type="ARBA" id="ARBA00022553"/>
    </source>
</evidence>
<dbReference type="PANTHER" id="PTHR33495:SF2">
    <property type="entry name" value="ANTI-SIGMA FACTOR ANTAGONIST TM_1081-RELATED"/>
    <property type="match status" value="1"/>
</dbReference>
<evidence type="ECO:0000256" key="5">
    <source>
        <dbReference type="ARBA" id="ARBA00022969"/>
    </source>
</evidence>
<keyword evidence="5" id="KW-0749">Sporulation</keyword>
<dbReference type="SUPFAM" id="SSF52091">
    <property type="entry name" value="SpoIIaa-like"/>
    <property type="match status" value="1"/>
</dbReference>
<dbReference type="Proteomes" id="UP000318138">
    <property type="component" value="Chromosome"/>
</dbReference>
<dbReference type="Pfam" id="PF01740">
    <property type="entry name" value="STAS"/>
    <property type="match status" value="1"/>
</dbReference>